<dbReference type="Proteomes" id="UP000004562">
    <property type="component" value="Unassembled WGS sequence"/>
</dbReference>
<protein>
    <submittedName>
        <fullName evidence="2">Uncharacterized protein</fullName>
    </submittedName>
</protein>
<evidence type="ECO:0000313" key="2">
    <source>
        <dbReference type="EMBL" id="EGD38465.1"/>
    </source>
</evidence>
<sequence length="107" mass="12304">MKLERHKMMAPYEKNRNNQTNGRNQFQNNLSYPLYLGGGSGAWTKTVFRQADGEVQKRHKKMSERGALKLTKAPFLTVEGEIELINNAENFYEMGKTCFTITEVATR</sequence>
<comment type="caution">
    <text evidence="2">The sequence shown here is derived from an EMBL/GenBank/DDBJ whole genome shotgun (WGS) entry which is preliminary data.</text>
</comment>
<dbReference type="AlphaFoldDB" id="F0IV60"/>
<evidence type="ECO:0000313" key="3">
    <source>
        <dbReference type="Proteomes" id="UP000004562"/>
    </source>
</evidence>
<accession>F0IV60</accession>
<dbReference type="HOGENOM" id="CLU_2208634_0_0_9"/>
<proteinExistence type="predicted"/>
<dbReference type="PATRIC" id="fig|888812.3.peg.1701"/>
<dbReference type="EMBL" id="AEXZ01000010">
    <property type="protein sequence ID" value="EGD38465.1"/>
    <property type="molecule type" value="Genomic_DNA"/>
</dbReference>
<gene>
    <name evidence="2" type="ORF">HMPREF9384_1722</name>
</gene>
<organism evidence="2 3">
    <name type="scientific">Streptococcus sanguinis SK160</name>
    <dbReference type="NCBI Taxonomy" id="888812"/>
    <lineage>
        <taxon>Bacteria</taxon>
        <taxon>Bacillati</taxon>
        <taxon>Bacillota</taxon>
        <taxon>Bacilli</taxon>
        <taxon>Lactobacillales</taxon>
        <taxon>Streptococcaceae</taxon>
        <taxon>Streptococcus</taxon>
    </lineage>
</organism>
<name>F0IV60_STRSA</name>
<reference evidence="2 3" key="1">
    <citation type="submission" date="2011-02" db="EMBL/GenBank/DDBJ databases">
        <authorList>
            <person name="Muzny D."/>
            <person name="Qin X."/>
            <person name="Deng J."/>
            <person name="Jiang H."/>
            <person name="Liu Y."/>
            <person name="Qu J."/>
            <person name="Song X.-Z."/>
            <person name="Zhang L."/>
            <person name="Thornton R."/>
            <person name="Coyle M."/>
            <person name="Francisco L."/>
            <person name="Jackson L."/>
            <person name="Javaid M."/>
            <person name="Korchina V."/>
            <person name="Kovar C."/>
            <person name="Mata R."/>
            <person name="Mathew T."/>
            <person name="Ngo R."/>
            <person name="Nguyen L."/>
            <person name="Nguyen N."/>
            <person name="Okwuonu G."/>
            <person name="Ongeri F."/>
            <person name="Pham C."/>
            <person name="Simmons D."/>
            <person name="Wilczek-Boney K."/>
            <person name="Hale W."/>
            <person name="Jakkamsetti A."/>
            <person name="Pham P."/>
            <person name="Ruth R."/>
            <person name="San Lucas F."/>
            <person name="Warren J."/>
            <person name="Zhang J."/>
            <person name="Zhao Z."/>
            <person name="Zhou C."/>
            <person name="Zhu D."/>
            <person name="Lee S."/>
            <person name="Bess C."/>
            <person name="Blankenburg K."/>
            <person name="Forbes L."/>
            <person name="Fu Q."/>
            <person name="Gubbala S."/>
            <person name="Hirani K."/>
            <person name="Jayaseelan J.C."/>
            <person name="Lara F."/>
            <person name="Munidasa M."/>
            <person name="Palculict T."/>
            <person name="Patil S."/>
            <person name="Pu L.-L."/>
            <person name="Saada N."/>
            <person name="Tang L."/>
            <person name="Weissenberger G."/>
            <person name="Zhu Y."/>
            <person name="Hemphill L."/>
            <person name="Shang Y."/>
            <person name="Youmans B."/>
            <person name="Ayvaz T."/>
            <person name="Ross M."/>
            <person name="Santibanez J."/>
            <person name="Aqrawi P."/>
            <person name="Gross S."/>
            <person name="Joshi V."/>
            <person name="Fowler G."/>
            <person name="Nazareth L."/>
            <person name="Reid J."/>
            <person name="Worley K."/>
            <person name="Petrosino J."/>
            <person name="Highlander S."/>
            <person name="Gibbs R."/>
        </authorList>
    </citation>
    <scope>NUCLEOTIDE SEQUENCE [LARGE SCALE GENOMIC DNA]</scope>
    <source>
        <strain evidence="2 3">SK160</strain>
    </source>
</reference>
<feature type="region of interest" description="Disordered" evidence="1">
    <location>
        <begin position="1"/>
        <end position="25"/>
    </location>
</feature>
<evidence type="ECO:0000256" key="1">
    <source>
        <dbReference type="SAM" id="MobiDB-lite"/>
    </source>
</evidence>